<name>A0A5J5F9M8_9PEZI</name>
<dbReference type="EMBL" id="VXIS01000007">
    <property type="protein sequence ID" value="KAA8914242.1"/>
    <property type="molecule type" value="Genomic_DNA"/>
</dbReference>
<evidence type="ECO:0000313" key="3">
    <source>
        <dbReference type="EMBL" id="KAA8914242.1"/>
    </source>
</evidence>
<feature type="chain" id="PRO_5023838737" description="GPI anchored protein" evidence="2">
    <location>
        <begin position="17"/>
        <end position="169"/>
    </location>
</feature>
<evidence type="ECO:0000256" key="2">
    <source>
        <dbReference type="SAM" id="SignalP"/>
    </source>
</evidence>
<comment type="caution">
    <text evidence="3">The sequence shown here is derived from an EMBL/GenBank/DDBJ whole genome shotgun (WGS) entry which is preliminary data.</text>
</comment>
<protein>
    <recommendedName>
        <fullName evidence="5">GPI anchored protein</fullName>
    </recommendedName>
</protein>
<gene>
    <name evidence="3" type="ORF">FN846DRAFT_886046</name>
</gene>
<reference evidence="3 4" key="1">
    <citation type="submission" date="2019-09" db="EMBL/GenBank/DDBJ databases">
        <title>Draft genome of the ectomycorrhizal ascomycete Sphaerosporella brunnea.</title>
        <authorList>
            <consortium name="DOE Joint Genome Institute"/>
            <person name="Benucci G.M."/>
            <person name="Marozzi G."/>
            <person name="Antonielli L."/>
            <person name="Sanchez S."/>
            <person name="Marco P."/>
            <person name="Wang X."/>
            <person name="Falini L.B."/>
            <person name="Barry K."/>
            <person name="Haridas S."/>
            <person name="Lipzen A."/>
            <person name="Labutti K."/>
            <person name="Grigoriev I.V."/>
            <person name="Murat C."/>
            <person name="Martin F."/>
            <person name="Albertini E."/>
            <person name="Donnini D."/>
            <person name="Bonito G."/>
        </authorList>
    </citation>
    <scope>NUCLEOTIDE SEQUENCE [LARGE SCALE GENOMIC DNA]</scope>
    <source>
        <strain evidence="3 4">Sb_GMNB300</strain>
    </source>
</reference>
<dbReference type="Proteomes" id="UP000326924">
    <property type="component" value="Unassembled WGS sequence"/>
</dbReference>
<keyword evidence="2" id="KW-0732">Signal</keyword>
<dbReference type="InParanoid" id="A0A5J5F9M8"/>
<keyword evidence="4" id="KW-1185">Reference proteome</keyword>
<sequence>MQTALLSLFLAACASAQMLSGSSNGQSQGSNLVQIDDGQIQAPGAVPSQPEFPSQTMMAGGGEVYGSGSGINTSPNTMGSPFVSGTSPAYGASCQPYPTGMPNTGGYPEAGGGGYASSEGCPEVVASQGITAPQVSMPAAFEGAASKHSDAWGLMGLMVFAGAVAVGMM</sequence>
<evidence type="ECO:0000256" key="1">
    <source>
        <dbReference type="SAM" id="MobiDB-lite"/>
    </source>
</evidence>
<proteinExistence type="predicted"/>
<feature type="signal peptide" evidence="2">
    <location>
        <begin position="1"/>
        <end position="16"/>
    </location>
</feature>
<organism evidence="3 4">
    <name type="scientific">Sphaerosporella brunnea</name>
    <dbReference type="NCBI Taxonomy" id="1250544"/>
    <lineage>
        <taxon>Eukaryota</taxon>
        <taxon>Fungi</taxon>
        <taxon>Dikarya</taxon>
        <taxon>Ascomycota</taxon>
        <taxon>Pezizomycotina</taxon>
        <taxon>Pezizomycetes</taxon>
        <taxon>Pezizales</taxon>
        <taxon>Pyronemataceae</taxon>
        <taxon>Sphaerosporella</taxon>
    </lineage>
</organism>
<evidence type="ECO:0000313" key="4">
    <source>
        <dbReference type="Proteomes" id="UP000326924"/>
    </source>
</evidence>
<feature type="region of interest" description="Disordered" evidence="1">
    <location>
        <begin position="41"/>
        <end position="71"/>
    </location>
</feature>
<feature type="compositionally biased region" description="Gly residues" evidence="1">
    <location>
        <begin position="59"/>
        <end position="69"/>
    </location>
</feature>
<accession>A0A5J5F9M8</accession>
<dbReference type="AlphaFoldDB" id="A0A5J5F9M8"/>
<evidence type="ECO:0008006" key="5">
    <source>
        <dbReference type="Google" id="ProtNLM"/>
    </source>
</evidence>